<dbReference type="GO" id="GO:0000967">
    <property type="term" value="P:rRNA 5'-end processing"/>
    <property type="evidence" value="ECO:0007669"/>
    <property type="project" value="TreeGrafter"/>
</dbReference>
<dbReference type="AlphaFoldDB" id="A0A6J6XRD0"/>
<dbReference type="SUPFAM" id="SSF53098">
    <property type="entry name" value="Ribonuclease H-like"/>
    <property type="match status" value="1"/>
</dbReference>
<dbReference type="Gene3D" id="3.30.420.140">
    <property type="entry name" value="YqgF/RNase H-like domain"/>
    <property type="match status" value="1"/>
</dbReference>
<dbReference type="PANTHER" id="PTHR33317">
    <property type="entry name" value="POLYNUCLEOTIDYL TRANSFERASE, RIBONUCLEASE H-LIKE SUPERFAMILY PROTEIN"/>
    <property type="match status" value="1"/>
</dbReference>
<name>A0A6J6XRD0_9ZZZZ</name>
<dbReference type="PANTHER" id="PTHR33317:SF4">
    <property type="entry name" value="POLYNUCLEOTIDYL TRANSFERASE, RIBONUCLEASE H-LIKE SUPERFAMILY PROTEIN"/>
    <property type="match status" value="1"/>
</dbReference>
<dbReference type="InterPro" id="IPR012337">
    <property type="entry name" value="RNaseH-like_sf"/>
</dbReference>
<dbReference type="SMART" id="SM00732">
    <property type="entry name" value="YqgFc"/>
    <property type="match status" value="1"/>
</dbReference>
<dbReference type="InterPro" id="IPR006641">
    <property type="entry name" value="YqgF/RNaseH-like_dom"/>
</dbReference>
<evidence type="ECO:0000256" key="4">
    <source>
        <dbReference type="ARBA" id="ARBA00022801"/>
    </source>
</evidence>
<proteinExistence type="inferred from homology"/>
<dbReference type="NCBIfam" id="TIGR00250">
    <property type="entry name" value="RNAse_H_YqgF"/>
    <property type="match status" value="1"/>
</dbReference>
<dbReference type="InterPro" id="IPR037027">
    <property type="entry name" value="YqgF/RNaseH-like_dom_sf"/>
</dbReference>
<keyword evidence="3" id="KW-0540">Nuclease</keyword>
<dbReference type="GO" id="GO:0005829">
    <property type="term" value="C:cytosol"/>
    <property type="evidence" value="ECO:0007669"/>
    <property type="project" value="TreeGrafter"/>
</dbReference>
<accession>A0A6J6XRD0</accession>
<evidence type="ECO:0000256" key="3">
    <source>
        <dbReference type="ARBA" id="ARBA00022722"/>
    </source>
</evidence>
<dbReference type="GO" id="GO:0004518">
    <property type="term" value="F:nuclease activity"/>
    <property type="evidence" value="ECO:0007669"/>
    <property type="project" value="UniProtKB-KW"/>
</dbReference>
<keyword evidence="1" id="KW-0963">Cytoplasm</keyword>
<evidence type="ECO:0000256" key="1">
    <source>
        <dbReference type="ARBA" id="ARBA00022490"/>
    </source>
</evidence>
<dbReference type="GO" id="GO:0016787">
    <property type="term" value="F:hydrolase activity"/>
    <property type="evidence" value="ECO:0007669"/>
    <property type="project" value="UniProtKB-KW"/>
</dbReference>
<evidence type="ECO:0000256" key="2">
    <source>
        <dbReference type="ARBA" id="ARBA00022517"/>
    </source>
</evidence>
<evidence type="ECO:0000313" key="6">
    <source>
        <dbReference type="EMBL" id="CAB4533405.1"/>
    </source>
</evidence>
<protein>
    <submittedName>
        <fullName evidence="7">Unannotated protein</fullName>
    </submittedName>
</protein>
<dbReference type="InterPro" id="IPR005227">
    <property type="entry name" value="YqgF"/>
</dbReference>
<dbReference type="CDD" id="cd16964">
    <property type="entry name" value="YqgF"/>
    <property type="match status" value="1"/>
</dbReference>
<dbReference type="EMBL" id="CAFAAK010000080">
    <property type="protein sequence ID" value="CAB4798685.1"/>
    <property type="molecule type" value="Genomic_DNA"/>
</dbReference>
<gene>
    <name evidence="6" type="ORF">UFOPK1412_00196</name>
    <name evidence="7" type="ORF">UFOPK3024_00471</name>
</gene>
<dbReference type="HAMAP" id="MF_00651">
    <property type="entry name" value="Nuclease_YqgF"/>
    <property type="match status" value="1"/>
</dbReference>
<dbReference type="EMBL" id="CAEZSI010000015">
    <property type="protein sequence ID" value="CAB4533405.1"/>
    <property type="molecule type" value="Genomic_DNA"/>
</dbReference>
<keyword evidence="4" id="KW-0378">Hydrolase</keyword>
<evidence type="ECO:0000313" key="7">
    <source>
        <dbReference type="EMBL" id="CAB4798685.1"/>
    </source>
</evidence>
<reference evidence="7" key="1">
    <citation type="submission" date="2020-05" db="EMBL/GenBank/DDBJ databases">
        <authorList>
            <person name="Chiriac C."/>
            <person name="Salcher M."/>
            <person name="Ghai R."/>
            <person name="Kavagutti S V."/>
        </authorList>
    </citation>
    <scope>NUCLEOTIDE SEQUENCE</scope>
</reference>
<dbReference type="Pfam" id="PF03652">
    <property type="entry name" value="RuvX"/>
    <property type="match status" value="1"/>
</dbReference>
<organism evidence="7">
    <name type="scientific">freshwater metagenome</name>
    <dbReference type="NCBI Taxonomy" id="449393"/>
    <lineage>
        <taxon>unclassified sequences</taxon>
        <taxon>metagenomes</taxon>
        <taxon>ecological metagenomes</taxon>
    </lineage>
</organism>
<feature type="domain" description="YqgF/RNase H-like" evidence="5">
    <location>
        <begin position="4"/>
        <end position="103"/>
    </location>
</feature>
<evidence type="ECO:0000259" key="5">
    <source>
        <dbReference type="SMART" id="SM00732"/>
    </source>
</evidence>
<keyword evidence="2" id="KW-0690">Ribosome biogenesis</keyword>
<sequence length="144" mass="15631">MQRGRRIAFDYGDVRIGVAVCDPDGILSSPVITLKATDKKLNAAILSLISEYEPVCIYIGKPAHLSGDASQSSINAMNFAEFLRTLTDVPIEMVDERLSTVTATKQMQSNGVNAKQARSTIDQVAAVSILNFALEIEKNRDSAK</sequence>